<evidence type="ECO:0000259" key="10">
    <source>
        <dbReference type="SMART" id="SM01372"/>
    </source>
</evidence>
<dbReference type="EMBL" id="LR791058">
    <property type="protein sequence ID" value="CAB3266920.1"/>
    <property type="molecule type" value="mRNA"/>
</dbReference>
<proteinExistence type="evidence at transcript level"/>
<evidence type="ECO:0000256" key="7">
    <source>
        <dbReference type="RuleBase" id="RU003796"/>
    </source>
</evidence>
<dbReference type="Gene3D" id="1.10.10.10">
    <property type="entry name" value="Winged helix-like DNA-binding domain superfamily/Winged helix DNA-binding domain"/>
    <property type="match status" value="1"/>
</dbReference>
<dbReference type="GO" id="GO:0000981">
    <property type="term" value="F:DNA-binding transcription factor activity, RNA polymerase II-specific"/>
    <property type="evidence" value="ECO:0007669"/>
    <property type="project" value="TreeGrafter"/>
</dbReference>
<dbReference type="InterPro" id="IPR036390">
    <property type="entry name" value="WH_DNA-bd_sf"/>
</dbReference>
<evidence type="ECO:0000256" key="8">
    <source>
        <dbReference type="SAM" id="MobiDB-lite"/>
    </source>
</evidence>
<dbReference type="InterPro" id="IPR036388">
    <property type="entry name" value="WH-like_DNA-bd_sf"/>
</dbReference>
<keyword evidence="4 7" id="KW-0238">DNA-binding</keyword>
<dbReference type="SMART" id="SM01138">
    <property type="entry name" value="DP"/>
    <property type="match status" value="1"/>
</dbReference>
<dbReference type="GO" id="GO:0051726">
    <property type="term" value="P:regulation of cell cycle"/>
    <property type="evidence" value="ECO:0007669"/>
    <property type="project" value="InterPro"/>
</dbReference>
<dbReference type="FunFam" id="1.10.10.10:FF:000047">
    <property type="entry name" value="Transcription factor"/>
    <property type="match status" value="1"/>
</dbReference>
<evidence type="ECO:0000313" key="11">
    <source>
        <dbReference type="EMBL" id="CAB3266920.1"/>
    </source>
</evidence>
<feature type="region of interest" description="Disordered" evidence="8">
    <location>
        <begin position="224"/>
        <end position="243"/>
    </location>
</feature>
<keyword evidence="5 7" id="KW-0804">Transcription</keyword>
<dbReference type="InterPro" id="IPR014889">
    <property type="entry name" value="Transc_factor_DP_C"/>
</dbReference>
<dbReference type="Pfam" id="PF02319">
    <property type="entry name" value="WHD_E2F_TDP"/>
    <property type="match status" value="1"/>
</dbReference>
<evidence type="ECO:0000256" key="3">
    <source>
        <dbReference type="ARBA" id="ARBA00023015"/>
    </source>
</evidence>
<keyword evidence="6 7" id="KW-0539">Nucleus</keyword>
<dbReference type="GO" id="GO:0005634">
    <property type="term" value="C:nucleus"/>
    <property type="evidence" value="ECO:0007669"/>
    <property type="project" value="UniProtKB-SubCell"/>
</dbReference>
<dbReference type="SMART" id="SM01372">
    <property type="entry name" value="E2F_TDP"/>
    <property type="match status" value="1"/>
</dbReference>
<dbReference type="PANTHER" id="PTHR12548:SF9">
    <property type="entry name" value="TRANSCRIPTION FACTOR DP"/>
    <property type="match status" value="1"/>
</dbReference>
<comment type="similarity">
    <text evidence="2 7">Belongs to the E2F/DP family.</text>
</comment>
<dbReference type="FunFam" id="1.20.140.80:FF:000001">
    <property type="entry name" value="Transcription factor"/>
    <property type="match status" value="1"/>
</dbReference>
<feature type="compositionally biased region" description="Low complexity" evidence="8">
    <location>
        <begin position="549"/>
        <end position="558"/>
    </location>
</feature>
<name>A0A6F9DV87_9ASCI</name>
<accession>A0A6F9DV87</accession>
<organism evidence="11">
    <name type="scientific">Phallusia mammillata</name>
    <dbReference type="NCBI Taxonomy" id="59560"/>
    <lineage>
        <taxon>Eukaryota</taxon>
        <taxon>Metazoa</taxon>
        <taxon>Chordata</taxon>
        <taxon>Tunicata</taxon>
        <taxon>Ascidiacea</taxon>
        <taxon>Phlebobranchia</taxon>
        <taxon>Ascidiidae</taxon>
        <taxon>Phallusia</taxon>
    </lineage>
</organism>
<evidence type="ECO:0000259" key="9">
    <source>
        <dbReference type="SMART" id="SM01138"/>
    </source>
</evidence>
<feature type="compositionally biased region" description="Polar residues" evidence="8">
    <location>
        <begin position="581"/>
        <end position="601"/>
    </location>
</feature>
<dbReference type="Gene3D" id="1.20.140.80">
    <property type="entry name" value="Transcription factor DP"/>
    <property type="match status" value="1"/>
</dbReference>
<evidence type="ECO:0000256" key="1">
    <source>
        <dbReference type="ARBA" id="ARBA00004123"/>
    </source>
</evidence>
<dbReference type="CDD" id="cd14458">
    <property type="entry name" value="DP_DD"/>
    <property type="match status" value="1"/>
</dbReference>
<comment type="subcellular location">
    <subcellularLocation>
        <location evidence="1 7">Nucleus</location>
    </subcellularLocation>
</comment>
<feature type="region of interest" description="Disordered" evidence="8">
    <location>
        <begin position="548"/>
        <end position="567"/>
    </location>
</feature>
<keyword evidence="3 7" id="KW-0805">Transcription regulation</keyword>
<dbReference type="SUPFAM" id="SSF144074">
    <property type="entry name" value="E2F-DP heterodimerization region"/>
    <property type="match status" value="1"/>
</dbReference>
<dbReference type="InterPro" id="IPR037241">
    <property type="entry name" value="E2F-DP_heterodim"/>
</dbReference>
<dbReference type="AlphaFoldDB" id="A0A6F9DV87"/>
<evidence type="ECO:0000256" key="2">
    <source>
        <dbReference type="ARBA" id="ARBA00010940"/>
    </source>
</evidence>
<dbReference type="GO" id="GO:0000977">
    <property type="term" value="F:RNA polymerase II transcription regulatory region sequence-specific DNA binding"/>
    <property type="evidence" value="ECO:0007669"/>
    <property type="project" value="TreeGrafter"/>
</dbReference>
<dbReference type="InterPro" id="IPR015648">
    <property type="entry name" value="Transcrpt_fac_DP"/>
</dbReference>
<dbReference type="PANTHER" id="PTHR12548">
    <property type="entry name" value="TRANSCRIPTION FACTOR DP"/>
    <property type="match status" value="1"/>
</dbReference>
<feature type="region of interest" description="Disordered" evidence="8">
    <location>
        <begin position="572"/>
        <end position="607"/>
    </location>
</feature>
<feature type="domain" description="Transcription factor DP C-terminal" evidence="9">
    <location>
        <begin position="328"/>
        <end position="470"/>
    </location>
</feature>
<feature type="domain" description="E2F/DP family winged-helix DNA-binding" evidence="10">
    <location>
        <begin position="242"/>
        <end position="321"/>
    </location>
</feature>
<protein>
    <submittedName>
        <fullName evidence="11">Dp-1 Transcription factor</fullName>
    </submittedName>
</protein>
<dbReference type="InterPro" id="IPR038168">
    <property type="entry name" value="TF_DP_C_sf"/>
</dbReference>
<dbReference type="SUPFAM" id="SSF46785">
    <property type="entry name" value="Winged helix' DNA-binding domain"/>
    <property type="match status" value="1"/>
</dbReference>
<evidence type="ECO:0000256" key="4">
    <source>
        <dbReference type="ARBA" id="ARBA00023125"/>
    </source>
</evidence>
<dbReference type="Pfam" id="PF08781">
    <property type="entry name" value="DP"/>
    <property type="match status" value="1"/>
</dbReference>
<evidence type="ECO:0000256" key="6">
    <source>
        <dbReference type="ARBA" id="ARBA00023242"/>
    </source>
</evidence>
<evidence type="ECO:0000256" key="5">
    <source>
        <dbReference type="ARBA" id="ARBA00023163"/>
    </source>
</evidence>
<dbReference type="GO" id="GO:0005667">
    <property type="term" value="C:transcription regulator complex"/>
    <property type="evidence" value="ECO:0007669"/>
    <property type="project" value="InterPro"/>
</dbReference>
<reference evidence="11" key="1">
    <citation type="submission" date="2020-04" db="EMBL/GenBank/DDBJ databases">
        <authorList>
            <person name="Neveu A P."/>
        </authorList>
    </citation>
    <scope>NUCLEOTIDE SEQUENCE</scope>
    <source>
        <tissue evidence="11">Whole embryo</tissue>
    </source>
</reference>
<dbReference type="InterPro" id="IPR003316">
    <property type="entry name" value="E2F_WHTH_DNA-bd_dom"/>
</dbReference>
<gene>
    <name evidence="11" type="primary">Tfdp1</name>
</gene>
<sequence>MAVQENVDTSSLPNVVPHSNIISISTLSGNQPVVACLPTDKDNGGSEQKVKPVYQQVTQARIIQALPVSSVANTTQTPIFRIIKNPGDAATISGANVIKAFHSPIKGVINIPSGSRVVARSGPKLKVGDTITIQKPTANNDNSTSRPTACSVIPSTPTKLVSVVSSTQASSYINPTNSGAIPHMTAVVQPNSFVQQISPAKLTTISPSWSQSPHYKRSAVFCDAAPPSSESKRRRPLTSSEKGSKGLRHFAMLVCEKVKKKVTTTYNEVADELVAEYADAQKLVTDQYDQKNIRRRVYDALNVLMAMDIIFKDKKDIHWVGLPTNSAQEVLALQNEKRKREQRIQQKTLQLHELILQQIAFKNLVQRNKRLQQTQGSPPDNSSIQLPFIIVNTSKKTVIDCSISNDKYEYMFNFDNTFEIHDDIEVLKRMGMAYGLESGNCSEENLRTAQTLLPPALKPYLQEMAGFRKDSVTIGSPNMSYTLQDAPRILPTSELLNIGEECETTTTTTTHNNFDDNNTYIKIEDDHVNSGFMLPNDPNDHEVAMVTDGSQASSGSSGMAIGFTSSSRSSSDLHSGLLSLTPGSSNTGIESDNDSCDSTQLDVVYDT</sequence>